<dbReference type="Proteomes" id="UP000192602">
    <property type="component" value="Unassembled WGS sequence"/>
</dbReference>
<dbReference type="GO" id="GO:0050897">
    <property type="term" value="F:cobalt ion binding"/>
    <property type="evidence" value="ECO:0007669"/>
    <property type="project" value="TreeGrafter"/>
</dbReference>
<evidence type="ECO:0000256" key="2">
    <source>
        <dbReference type="ARBA" id="ARBA00009765"/>
    </source>
</evidence>
<evidence type="ECO:0000313" key="14">
    <source>
        <dbReference type="Proteomes" id="UP000192602"/>
    </source>
</evidence>
<dbReference type="InterPro" id="IPR002523">
    <property type="entry name" value="MgTranspt_CorA/ZnTranspt_ZntB"/>
</dbReference>
<dbReference type="GO" id="GO:0015087">
    <property type="term" value="F:cobalt ion transmembrane transporter activity"/>
    <property type="evidence" value="ECO:0007669"/>
    <property type="project" value="TreeGrafter"/>
</dbReference>
<dbReference type="GO" id="GO:0000287">
    <property type="term" value="F:magnesium ion binding"/>
    <property type="evidence" value="ECO:0007669"/>
    <property type="project" value="TreeGrafter"/>
</dbReference>
<dbReference type="OrthoDB" id="9803416at2"/>
<dbReference type="GO" id="GO:0015095">
    <property type="term" value="F:magnesium ion transmembrane transporter activity"/>
    <property type="evidence" value="ECO:0007669"/>
    <property type="project" value="TreeGrafter"/>
</dbReference>
<comment type="similarity">
    <text evidence="2">Belongs to the CorA metal ion transporter (MIT) (TC 1.A.35) family.</text>
</comment>
<evidence type="ECO:0000256" key="12">
    <source>
        <dbReference type="SAM" id="Phobius"/>
    </source>
</evidence>
<evidence type="ECO:0000313" key="13">
    <source>
        <dbReference type="EMBL" id="SMC08501.1"/>
    </source>
</evidence>
<evidence type="ECO:0000256" key="7">
    <source>
        <dbReference type="ARBA" id="ARBA00022989"/>
    </source>
</evidence>
<dbReference type="Pfam" id="PF01544">
    <property type="entry name" value="CorA"/>
    <property type="match status" value="1"/>
</dbReference>
<keyword evidence="3" id="KW-0813">Transport</keyword>
<comment type="catalytic activity">
    <reaction evidence="10">
        <text>Mg(2+)(in) = Mg(2+)(out)</text>
        <dbReference type="Rhea" id="RHEA:29827"/>
        <dbReference type="ChEBI" id="CHEBI:18420"/>
    </reaction>
</comment>
<keyword evidence="8" id="KW-0406">Ion transport</keyword>
<evidence type="ECO:0000256" key="10">
    <source>
        <dbReference type="ARBA" id="ARBA00034269"/>
    </source>
</evidence>
<evidence type="ECO:0000256" key="6">
    <source>
        <dbReference type="ARBA" id="ARBA00022842"/>
    </source>
</evidence>
<evidence type="ECO:0000256" key="5">
    <source>
        <dbReference type="ARBA" id="ARBA00022692"/>
    </source>
</evidence>
<comment type="function">
    <text evidence="11">Mediates influx of magnesium ions. Alternates between open and closed states. Activated by low cytoplasmic Mg(2+) levels. Inactive when cytoplasmic Mg(2+) levels are high.</text>
</comment>
<dbReference type="SUPFAM" id="SSF144083">
    <property type="entry name" value="Magnesium transport protein CorA, transmembrane region"/>
    <property type="match status" value="1"/>
</dbReference>
<keyword evidence="14" id="KW-1185">Reference proteome</keyword>
<keyword evidence="6" id="KW-0460">Magnesium</keyword>
<keyword evidence="9 12" id="KW-0472">Membrane</keyword>
<sequence length="311" mass="37373">MYIVSDEIQKSEEIEIHEDVKEIIFSSPYKEEIIAWLLKHGFHESFIEDIQNEEQSIVYEESESFKLLVFKYFKRSSEHPLYFIDTNIIMIITEKKLFFLCEEKDVIQRIVARFRRRYKKGDSIPYVTYTLIDILIDATMGMVDLVDDKLEIIEDTIFAEEFDEEETQKSLYFARRSLNRISKVSVQENDVINKLYNHYPSTVRKKLKFEFIDLKEHLSFLINESKAYLERTGYLQNLIMGYMSNRMNQTMQRLTGITLIFLPLSFIVGNYGMNFKYMPELEWKYGYFAVWILNIIIALGLYLWLRKKRWI</sequence>
<keyword evidence="4" id="KW-1003">Cell membrane</keyword>
<dbReference type="PANTHER" id="PTHR46494:SF1">
    <property type="entry name" value="CORA FAMILY METAL ION TRANSPORTER (EUROFUNG)"/>
    <property type="match status" value="1"/>
</dbReference>
<dbReference type="RefSeq" id="WP_084274779.1">
    <property type="nucleotide sequence ID" value="NZ_AP026671.1"/>
</dbReference>
<proteinExistence type="inferred from homology"/>
<accession>A0A1W1WQC2</accession>
<dbReference type="InterPro" id="IPR045861">
    <property type="entry name" value="CorA_cytoplasmic_dom"/>
</dbReference>
<gene>
    <name evidence="13" type="ORF">SAMN05660197_0253</name>
</gene>
<dbReference type="EMBL" id="FWWZ01000001">
    <property type="protein sequence ID" value="SMC08501.1"/>
    <property type="molecule type" value="Genomic_DNA"/>
</dbReference>
<evidence type="ECO:0000256" key="9">
    <source>
        <dbReference type="ARBA" id="ARBA00023136"/>
    </source>
</evidence>
<dbReference type="FunFam" id="1.20.58.340:FF:000004">
    <property type="entry name" value="Magnesium transport protein CorA"/>
    <property type="match status" value="1"/>
</dbReference>
<evidence type="ECO:0000256" key="1">
    <source>
        <dbReference type="ARBA" id="ARBA00004651"/>
    </source>
</evidence>
<feature type="transmembrane region" description="Helical" evidence="12">
    <location>
        <begin position="285"/>
        <end position="305"/>
    </location>
</feature>
<dbReference type="SUPFAM" id="SSF143865">
    <property type="entry name" value="CorA soluble domain-like"/>
    <property type="match status" value="1"/>
</dbReference>
<dbReference type="PANTHER" id="PTHR46494">
    <property type="entry name" value="CORA FAMILY METAL ION TRANSPORTER (EUROFUNG)"/>
    <property type="match status" value="1"/>
</dbReference>
<dbReference type="STRING" id="1069081.SAMN05660197_0253"/>
<evidence type="ECO:0000256" key="3">
    <source>
        <dbReference type="ARBA" id="ARBA00022448"/>
    </source>
</evidence>
<evidence type="ECO:0000256" key="8">
    <source>
        <dbReference type="ARBA" id="ARBA00023065"/>
    </source>
</evidence>
<dbReference type="InterPro" id="IPR045863">
    <property type="entry name" value="CorA_TM1_TM2"/>
</dbReference>
<dbReference type="AlphaFoldDB" id="A0A1W1WQC2"/>
<feature type="transmembrane region" description="Helical" evidence="12">
    <location>
        <begin position="254"/>
        <end position="273"/>
    </location>
</feature>
<dbReference type="CDD" id="cd12822">
    <property type="entry name" value="TmCorA-like"/>
    <property type="match status" value="1"/>
</dbReference>
<evidence type="ECO:0000256" key="11">
    <source>
        <dbReference type="ARBA" id="ARBA00045497"/>
    </source>
</evidence>
<organism evidence="13 14">
    <name type="scientific">Nitratiruptor tergarcus DSM 16512</name>
    <dbReference type="NCBI Taxonomy" id="1069081"/>
    <lineage>
        <taxon>Bacteria</taxon>
        <taxon>Pseudomonadati</taxon>
        <taxon>Campylobacterota</taxon>
        <taxon>Epsilonproteobacteria</taxon>
        <taxon>Nautiliales</taxon>
        <taxon>Nitratiruptoraceae</taxon>
        <taxon>Nitratiruptor</taxon>
    </lineage>
</organism>
<name>A0A1W1WQC2_9BACT</name>
<evidence type="ECO:0000256" key="4">
    <source>
        <dbReference type="ARBA" id="ARBA00022475"/>
    </source>
</evidence>
<keyword evidence="7 12" id="KW-1133">Transmembrane helix</keyword>
<protein>
    <submittedName>
        <fullName evidence="13">Magnesium transporter</fullName>
    </submittedName>
</protein>
<dbReference type="GO" id="GO:0005886">
    <property type="term" value="C:plasma membrane"/>
    <property type="evidence" value="ECO:0007669"/>
    <property type="project" value="UniProtKB-SubCell"/>
</dbReference>
<dbReference type="Gene3D" id="1.20.58.340">
    <property type="entry name" value="Magnesium transport protein CorA, transmembrane region"/>
    <property type="match status" value="2"/>
</dbReference>
<comment type="subcellular location">
    <subcellularLocation>
        <location evidence="1">Cell membrane</location>
        <topology evidence="1">Multi-pass membrane protein</topology>
    </subcellularLocation>
</comment>
<reference evidence="14" key="1">
    <citation type="submission" date="2017-04" db="EMBL/GenBank/DDBJ databases">
        <authorList>
            <person name="Varghese N."/>
            <person name="Submissions S."/>
        </authorList>
    </citation>
    <scope>NUCLEOTIDE SEQUENCE [LARGE SCALE GENOMIC DNA]</scope>
    <source>
        <strain evidence="14">DSM 16512</strain>
    </source>
</reference>
<keyword evidence="5 12" id="KW-0812">Transmembrane</keyword>